<evidence type="ECO:0000256" key="3">
    <source>
        <dbReference type="ARBA" id="ARBA00022723"/>
    </source>
</evidence>
<reference evidence="8 9" key="1">
    <citation type="submission" date="2016-10" db="EMBL/GenBank/DDBJ databases">
        <title>The whole genome sequencing and assembly of Bacillus simplex DSM 1321 strain.</title>
        <authorList>
            <person name="Park M.-K."/>
            <person name="Lee Y.-J."/>
            <person name="Yi H."/>
            <person name="Bahn Y.-S."/>
            <person name="Kim J.F."/>
            <person name="Lee D.-W."/>
        </authorList>
    </citation>
    <scope>NUCLEOTIDE SEQUENCE [LARGE SCALE GENOMIC DNA]</scope>
    <source>
        <strain evidence="8 9">DSM 1321</strain>
    </source>
</reference>
<comment type="similarity">
    <text evidence="6">Belongs to the metallo-dependent hydrolases superfamily. Allantoinase family.</text>
</comment>
<dbReference type="OrthoDB" id="9765462at2"/>
<feature type="domain" description="Amidohydrolase-related" evidence="7">
    <location>
        <begin position="53"/>
        <end position="433"/>
    </location>
</feature>
<feature type="binding site" description="via carbamate group" evidence="6">
    <location>
        <position position="148"/>
    </location>
    <ligand>
        <name>Zn(2+)</name>
        <dbReference type="ChEBI" id="CHEBI:29105"/>
        <label>2</label>
    </ligand>
</feature>
<dbReference type="Gene3D" id="2.30.40.10">
    <property type="entry name" value="Urease, subunit C, domain 1"/>
    <property type="match status" value="1"/>
</dbReference>
<dbReference type="SUPFAM" id="SSF51556">
    <property type="entry name" value="Metallo-dependent hydrolases"/>
    <property type="match status" value="1"/>
</dbReference>
<dbReference type="GO" id="GO:0004038">
    <property type="term" value="F:allantoinase activity"/>
    <property type="evidence" value="ECO:0007669"/>
    <property type="project" value="UniProtKB-UniRule"/>
</dbReference>
<name>A0A223EEU0_9BACI</name>
<evidence type="ECO:0000256" key="1">
    <source>
        <dbReference type="ARBA" id="ARBA00011881"/>
    </source>
</evidence>
<dbReference type="GO" id="GO:0006145">
    <property type="term" value="P:purine nucleobase catabolic process"/>
    <property type="evidence" value="ECO:0007669"/>
    <property type="project" value="TreeGrafter"/>
</dbReference>
<organism evidence="8 9">
    <name type="scientific">Peribacillus simplex NBRC 15720 = DSM 1321</name>
    <dbReference type="NCBI Taxonomy" id="1349754"/>
    <lineage>
        <taxon>Bacteria</taxon>
        <taxon>Bacillati</taxon>
        <taxon>Bacillota</taxon>
        <taxon>Bacilli</taxon>
        <taxon>Bacillales</taxon>
        <taxon>Bacillaceae</taxon>
        <taxon>Peribacillus</taxon>
    </lineage>
</organism>
<feature type="binding site" evidence="6">
    <location>
        <position position="61"/>
    </location>
    <ligand>
        <name>Zn(2+)</name>
        <dbReference type="ChEBI" id="CHEBI:29105"/>
        <label>1</label>
    </ligand>
</feature>
<evidence type="ECO:0000313" key="9">
    <source>
        <dbReference type="Proteomes" id="UP000214618"/>
    </source>
</evidence>
<dbReference type="HAMAP" id="MF_01645">
    <property type="entry name" value="Hydantoinase"/>
    <property type="match status" value="1"/>
</dbReference>
<feature type="modified residue" description="N6-carboxylysine" evidence="6">
    <location>
        <position position="148"/>
    </location>
</feature>
<evidence type="ECO:0000256" key="2">
    <source>
        <dbReference type="ARBA" id="ARBA00022631"/>
    </source>
</evidence>
<keyword evidence="5 6" id="KW-0862">Zinc</keyword>
<dbReference type="EMBL" id="CP017704">
    <property type="protein sequence ID" value="ASS93767.1"/>
    <property type="molecule type" value="Genomic_DNA"/>
</dbReference>
<dbReference type="GO" id="GO:0005737">
    <property type="term" value="C:cytoplasm"/>
    <property type="evidence" value="ECO:0007669"/>
    <property type="project" value="TreeGrafter"/>
</dbReference>
<feature type="binding site" evidence="6">
    <location>
        <position position="240"/>
    </location>
    <ligand>
        <name>Zn(2+)</name>
        <dbReference type="ChEBI" id="CHEBI:29105"/>
        <label>2</label>
    </ligand>
</feature>
<keyword evidence="4 6" id="KW-0378">Hydrolase</keyword>
<protein>
    <recommendedName>
        <fullName evidence="6">Allantoinase</fullName>
        <ecNumber evidence="6">3.5.2.5</ecNumber>
    </recommendedName>
    <alternativeName>
        <fullName evidence="6">Allantoin-utilizing enzyme</fullName>
    </alternativeName>
</protein>
<evidence type="ECO:0000256" key="4">
    <source>
        <dbReference type="ARBA" id="ARBA00022801"/>
    </source>
</evidence>
<evidence type="ECO:0000259" key="7">
    <source>
        <dbReference type="Pfam" id="PF01979"/>
    </source>
</evidence>
<dbReference type="InterPro" id="IPR050138">
    <property type="entry name" value="DHOase/Allantoinase_Hydrolase"/>
</dbReference>
<dbReference type="NCBIfam" id="TIGR03178">
    <property type="entry name" value="allantoinase"/>
    <property type="match status" value="1"/>
</dbReference>
<gene>
    <name evidence="6" type="primary">allB</name>
    <name evidence="8" type="ORF">BS1321_07160</name>
</gene>
<dbReference type="AlphaFoldDB" id="A0A223EEU0"/>
<dbReference type="GO" id="GO:0000256">
    <property type="term" value="P:allantoin catabolic process"/>
    <property type="evidence" value="ECO:0007669"/>
    <property type="project" value="UniProtKB-UniRule"/>
</dbReference>
<evidence type="ECO:0000313" key="8">
    <source>
        <dbReference type="EMBL" id="ASS93767.1"/>
    </source>
</evidence>
<comment type="catalytic activity">
    <reaction evidence="6">
        <text>(S)-allantoin + H2O = allantoate + H(+)</text>
        <dbReference type="Rhea" id="RHEA:17029"/>
        <dbReference type="ChEBI" id="CHEBI:15377"/>
        <dbReference type="ChEBI" id="CHEBI:15378"/>
        <dbReference type="ChEBI" id="CHEBI:15678"/>
        <dbReference type="ChEBI" id="CHEBI:17536"/>
        <dbReference type="EC" id="3.5.2.5"/>
    </reaction>
</comment>
<dbReference type="RefSeq" id="WP_063232379.1">
    <property type="nucleotide sequence ID" value="NZ_BCVO01000002.1"/>
</dbReference>
<dbReference type="GeneID" id="56472509"/>
<dbReference type="Pfam" id="PF01979">
    <property type="entry name" value="Amidohydro_1"/>
    <property type="match status" value="1"/>
</dbReference>
<dbReference type="InterPro" id="IPR032466">
    <property type="entry name" value="Metal_Hydrolase"/>
</dbReference>
<dbReference type="InterPro" id="IPR047604">
    <property type="entry name" value="Allantoinase_bact"/>
</dbReference>
<dbReference type="InterPro" id="IPR017593">
    <property type="entry name" value="Allantoinase"/>
</dbReference>
<keyword evidence="3 6" id="KW-0479">Metal-binding</keyword>
<accession>A0A223EEU0</accession>
<keyword evidence="2 6" id="KW-0659">Purine metabolism</keyword>
<feature type="binding site" description="via carbamate group" evidence="6">
    <location>
        <position position="148"/>
    </location>
    <ligand>
        <name>Zn(2+)</name>
        <dbReference type="ChEBI" id="CHEBI:29105"/>
        <label>1</label>
    </ligand>
</feature>
<comment type="cofactor">
    <cofactor evidence="6">
        <name>Zn(2+)</name>
        <dbReference type="ChEBI" id="CHEBI:29105"/>
    </cofactor>
    <text evidence="6">Binds 2 Zn(2+) ions per subunit.</text>
</comment>
<comment type="PTM">
    <text evidence="6">Carboxylation allows a single lysine to coordinate two zinc ions.</text>
</comment>
<dbReference type="Proteomes" id="UP000214618">
    <property type="component" value="Chromosome"/>
</dbReference>
<dbReference type="SUPFAM" id="SSF51338">
    <property type="entry name" value="Composite domain of metallo-dependent hydrolases"/>
    <property type="match status" value="1"/>
</dbReference>
<evidence type="ECO:0000256" key="6">
    <source>
        <dbReference type="HAMAP-Rule" id="MF_01645"/>
    </source>
</evidence>
<dbReference type="EC" id="3.5.2.5" evidence="6"/>
<dbReference type="NCBIfam" id="NF004839">
    <property type="entry name" value="PRK06189.1"/>
    <property type="match status" value="1"/>
</dbReference>
<comment type="subunit">
    <text evidence="1 6">Homotetramer.</text>
</comment>
<comment type="function">
    <text evidence="6">Catalyzes the conversion of allantoin (5-ureidohydantoin) to allantoic acid by hydrolytic cleavage of the five-member hydantoin ring.</text>
</comment>
<dbReference type="GO" id="GO:0050897">
    <property type="term" value="F:cobalt ion binding"/>
    <property type="evidence" value="ECO:0007669"/>
    <property type="project" value="InterPro"/>
</dbReference>
<feature type="binding site" evidence="6">
    <location>
        <position position="63"/>
    </location>
    <ligand>
        <name>Zn(2+)</name>
        <dbReference type="ChEBI" id="CHEBI:29105"/>
        <label>1</label>
    </ligand>
</feature>
<sequence>MSIYDLIIRNGYVVFPDEVKKADLAIQDGVIVKIGERLDGNANVEYEAGGQHIFPGMIDVHVHFSEPGRAHWEGFESGSQMMAAGGCTTYFDMPLNGIPSTIDRKALLEKGEIGEMKSVIDFGLWGGLVPGNIDDLEDLAKSGVIGFKAFLSATGNEEFERADDFTLLHGMKKIAELGKVLALHAESDPITQWFKQEKEKNGLFSANDYAATRPVQAEAEAVGRAITYAELTGCPLHFVHISSVLAIEKIESAKQKGLDVTVETCPHYLLFNQDDLIEKGAVAKCAPPLREREEQEKLIACLMEGKFDMISSDHSPCPYELKDPAIHNIFEAWGGISGGQFSLMSMIELAVLHGIPLHKVAEWTASAPAERFGLSSRKGQIKEGKDADLAIVSLNGTHEASETNFFAKHKQSVYMGHTFPCQITATINRGKIVYQTDVISERERGEWLKVIDSSIAANN</sequence>
<dbReference type="GO" id="GO:0008270">
    <property type="term" value="F:zinc ion binding"/>
    <property type="evidence" value="ECO:0007669"/>
    <property type="project" value="InterPro"/>
</dbReference>
<dbReference type="UniPathway" id="UPA00395">
    <property type="reaction ID" value="UER00653"/>
</dbReference>
<dbReference type="Gene3D" id="3.20.20.140">
    <property type="entry name" value="Metal-dependent hydrolases"/>
    <property type="match status" value="1"/>
</dbReference>
<feature type="binding site" evidence="6">
    <location>
        <position position="184"/>
    </location>
    <ligand>
        <name>Zn(2+)</name>
        <dbReference type="ChEBI" id="CHEBI:29105"/>
        <label>2</label>
    </ligand>
</feature>
<dbReference type="PANTHER" id="PTHR43668">
    <property type="entry name" value="ALLANTOINASE"/>
    <property type="match status" value="1"/>
</dbReference>
<dbReference type="InterPro" id="IPR006680">
    <property type="entry name" value="Amidohydro-rel"/>
</dbReference>
<comment type="pathway">
    <text evidence="6">Nitrogen metabolism; (S)-allantoin degradation; allantoate from (S)-allantoin: step 1/1.</text>
</comment>
<evidence type="ECO:0000256" key="5">
    <source>
        <dbReference type="ARBA" id="ARBA00022833"/>
    </source>
</evidence>
<feature type="binding site" evidence="6">
    <location>
        <position position="313"/>
    </location>
    <ligand>
        <name>Zn(2+)</name>
        <dbReference type="ChEBI" id="CHEBI:29105"/>
        <label>1</label>
    </ligand>
</feature>
<dbReference type="InterPro" id="IPR011059">
    <property type="entry name" value="Metal-dep_hydrolase_composite"/>
</dbReference>
<dbReference type="PANTHER" id="PTHR43668:SF4">
    <property type="entry name" value="ALLANTOINASE"/>
    <property type="match status" value="1"/>
</dbReference>
<proteinExistence type="inferred from homology"/>